<evidence type="ECO:0000313" key="13">
    <source>
        <dbReference type="EMBL" id="SIO94495.1"/>
    </source>
</evidence>
<keyword evidence="5" id="KW-0997">Cell inner membrane</keyword>
<dbReference type="InterPro" id="IPR045863">
    <property type="entry name" value="CorA_TM1_TM2"/>
</dbReference>
<dbReference type="EMBL" id="CP046269">
    <property type="protein sequence ID" value="QMV16733.1"/>
    <property type="molecule type" value="Genomic_DNA"/>
</dbReference>
<dbReference type="Pfam" id="PF01544">
    <property type="entry name" value="CorA"/>
    <property type="match status" value="1"/>
</dbReference>
<keyword evidence="7" id="KW-0862">Zinc</keyword>
<keyword evidence="9" id="KW-0406">Ion transport</keyword>
<reference evidence="12" key="2">
    <citation type="submission" date="2019-11" db="EMBL/GenBank/DDBJ databases">
        <authorList>
            <person name="January G."/>
            <person name="Bunk B."/>
        </authorList>
    </citation>
    <scope>NUCLEOTIDE SEQUENCE</scope>
    <source>
        <strain evidence="12">3.6</strain>
    </source>
</reference>
<dbReference type="CDD" id="cd12833">
    <property type="entry name" value="ZntB-like_1"/>
    <property type="match status" value="1"/>
</dbReference>
<dbReference type="EMBL" id="FSSB01000014">
    <property type="protein sequence ID" value="SIO94495.1"/>
    <property type="molecule type" value="Genomic_DNA"/>
</dbReference>
<keyword evidence="8 11" id="KW-1133">Transmembrane helix</keyword>
<dbReference type="SUPFAM" id="SSF144083">
    <property type="entry name" value="Magnesium transport protein CorA, transmembrane region"/>
    <property type="match status" value="1"/>
</dbReference>
<keyword evidence="3" id="KW-0813">Transport</keyword>
<evidence type="ECO:0000256" key="9">
    <source>
        <dbReference type="ARBA" id="ARBA00023065"/>
    </source>
</evidence>
<dbReference type="GO" id="GO:0000287">
    <property type="term" value="F:magnesium ion binding"/>
    <property type="evidence" value="ECO:0007669"/>
    <property type="project" value="TreeGrafter"/>
</dbReference>
<keyword evidence="6 11" id="KW-0812">Transmembrane</keyword>
<evidence type="ECO:0000256" key="10">
    <source>
        <dbReference type="ARBA" id="ARBA00023136"/>
    </source>
</evidence>
<dbReference type="Proteomes" id="UP000184774">
    <property type="component" value="Unassembled WGS sequence"/>
</dbReference>
<proteinExistence type="inferred from homology"/>
<evidence type="ECO:0000256" key="4">
    <source>
        <dbReference type="ARBA" id="ARBA00022475"/>
    </source>
</evidence>
<evidence type="ECO:0000256" key="2">
    <source>
        <dbReference type="ARBA" id="ARBA00009765"/>
    </source>
</evidence>
<dbReference type="InterPro" id="IPR045861">
    <property type="entry name" value="CorA_cytoplasmic_dom"/>
</dbReference>
<feature type="transmembrane region" description="Helical" evidence="11">
    <location>
        <begin position="298"/>
        <end position="318"/>
    </location>
</feature>
<evidence type="ECO:0000256" key="5">
    <source>
        <dbReference type="ARBA" id="ARBA00022519"/>
    </source>
</evidence>
<evidence type="ECO:0000256" key="1">
    <source>
        <dbReference type="ARBA" id="ARBA00004651"/>
    </source>
</evidence>
<dbReference type="OrthoDB" id="9803484at2"/>
<dbReference type="AlphaFoldDB" id="A0A1N6M4Z1"/>
<protein>
    <submittedName>
        <fullName evidence="13">Zinc transport protein ZntB</fullName>
    </submittedName>
</protein>
<dbReference type="GO" id="GO:0050897">
    <property type="term" value="F:cobalt ion binding"/>
    <property type="evidence" value="ECO:0007669"/>
    <property type="project" value="TreeGrafter"/>
</dbReference>
<dbReference type="Gene3D" id="1.20.58.340">
    <property type="entry name" value="Magnesium transport protein CorA, transmembrane region"/>
    <property type="match status" value="2"/>
</dbReference>
<dbReference type="GO" id="GO:0005886">
    <property type="term" value="C:plasma membrane"/>
    <property type="evidence" value="ECO:0007669"/>
    <property type="project" value="UniProtKB-SubCell"/>
</dbReference>
<keyword evidence="10 11" id="KW-0472">Membrane</keyword>
<dbReference type="GO" id="GO:0015087">
    <property type="term" value="F:cobalt ion transmembrane transporter activity"/>
    <property type="evidence" value="ECO:0007669"/>
    <property type="project" value="TreeGrafter"/>
</dbReference>
<dbReference type="PANTHER" id="PTHR46494:SF3">
    <property type="entry name" value="ZINC TRANSPORT PROTEIN ZNTB"/>
    <property type="match status" value="1"/>
</dbReference>
<keyword evidence="4" id="KW-1003">Cell membrane</keyword>
<dbReference type="Gene3D" id="3.30.460.20">
    <property type="entry name" value="CorA soluble domain-like"/>
    <property type="match status" value="1"/>
</dbReference>
<organism evidence="13 14">
    <name type="scientific">Vibrio spartinae</name>
    <dbReference type="NCBI Taxonomy" id="1918945"/>
    <lineage>
        <taxon>Bacteria</taxon>
        <taxon>Pseudomonadati</taxon>
        <taxon>Pseudomonadota</taxon>
        <taxon>Gammaproteobacteria</taxon>
        <taxon>Vibrionales</taxon>
        <taxon>Vibrionaceae</taxon>
        <taxon>Vibrio</taxon>
    </lineage>
</organism>
<dbReference type="Proteomes" id="UP000515264">
    <property type="component" value="Chromosome 2"/>
</dbReference>
<comment type="subcellular location">
    <subcellularLocation>
        <location evidence="1">Cell membrane</location>
        <topology evidence="1">Multi-pass membrane protein</topology>
    </subcellularLocation>
</comment>
<dbReference type="InterPro" id="IPR002523">
    <property type="entry name" value="MgTranspt_CorA/ZnTranspt_ZntB"/>
</dbReference>
<dbReference type="SUPFAM" id="SSF143865">
    <property type="entry name" value="CorA soluble domain-like"/>
    <property type="match status" value="1"/>
</dbReference>
<reference evidence="12 15" key="3">
    <citation type="journal article" date="2020" name="J. Nat. Prod.">
        <title>Genomics-Metabolomics Profiling Disclosed Marine Vibrio spartinae 3.6 as a Producer of a New Branched Side Chain Prodigiosin.</title>
        <authorList>
            <person name="Vitale G.A."/>
            <person name="Sciarretta M."/>
            <person name="Palma Esposito F."/>
            <person name="January G.G."/>
            <person name="Giaccio M."/>
            <person name="Bunk B."/>
            <person name="Sproer C."/>
            <person name="Bajerski F."/>
            <person name="Power D."/>
            <person name="Festa C."/>
            <person name="Monti M.C."/>
            <person name="D'Auria M.V."/>
            <person name="de Pascale D."/>
        </authorList>
    </citation>
    <scope>NUCLEOTIDE SEQUENCE [LARGE SCALE GENOMIC DNA]</scope>
    <source>
        <strain evidence="12 15">3.6</strain>
    </source>
</reference>
<reference evidence="13 14" key="1">
    <citation type="submission" date="2016-12" db="EMBL/GenBank/DDBJ databases">
        <authorList>
            <person name="Song W.-J."/>
            <person name="Kurnit D.M."/>
        </authorList>
    </citation>
    <scope>NUCLEOTIDE SEQUENCE [LARGE SCALE GENOMIC DNA]</scope>
    <source>
        <strain evidence="13 14">CECT 9026</strain>
    </source>
</reference>
<dbReference type="RefSeq" id="WP_074373040.1">
    <property type="nucleotide sequence ID" value="NZ_AP024908.1"/>
</dbReference>
<evidence type="ECO:0000313" key="15">
    <source>
        <dbReference type="Proteomes" id="UP000515264"/>
    </source>
</evidence>
<evidence type="ECO:0000256" key="7">
    <source>
        <dbReference type="ARBA" id="ARBA00022833"/>
    </source>
</evidence>
<dbReference type="PANTHER" id="PTHR46494">
    <property type="entry name" value="CORA FAMILY METAL ION TRANSPORTER (EUROFUNG)"/>
    <property type="match status" value="1"/>
</dbReference>
<evidence type="ECO:0000313" key="14">
    <source>
        <dbReference type="Proteomes" id="UP000184774"/>
    </source>
</evidence>
<sequence length="324" mass="36637">MSQSAFIAALLFDGQGGAVALDLEQVNAWQPEQGTLWVHIDCANEQGCHWLSHQSGVGELVADALLSHDTRPRVSHVNEQSLIFLRGVNLSEGASPEDMVSVRIVIDAQRIISTRRRRLLSVSDLIQSLHQGQGPVNPSDFLVRLCHYLTLRIEAVSTTFEDRIVQIEELVLEASDPARPRKELMEIRRQTIHLRRYLAPQREAMLKMMAERKAWLLADDRLYLQESTDRLIRSVEELDAVRERAVVTQEELVSQVNDQMNQRMYVMSLIAALFLPLGFLTGLLGVNIGGIPGTDNPGAFLWFSAMLIVVMFIILGLFKLKRWF</sequence>
<feature type="transmembrane region" description="Helical" evidence="11">
    <location>
        <begin position="264"/>
        <end position="286"/>
    </location>
</feature>
<dbReference type="GO" id="GO:0015095">
    <property type="term" value="F:magnesium ion transmembrane transporter activity"/>
    <property type="evidence" value="ECO:0007669"/>
    <property type="project" value="TreeGrafter"/>
</dbReference>
<evidence type="ECO:0000256" key="3">
    <source>
        <dbReference type="ARBA" id="ARBA00022448"/>
    </source>
</evidence>
<comment type="similarity">
    <text evidence="2">Belongs to the CorA metal ion transporter (MIT) (TC 1.A.35) family.</text>
</comment>
<accession>A0A1N6M4Z1</accession>
<gene>
    <name evidence="13" type="primary">zntB</name>
    <name evidence="13" type="ORF">VSP9026_02200</name>
    <name evidence="12" type="ORF">Vspart_04138</name>
</gene>
<keyword evidence="15" id="KW-1185">Reference proteome</keyword>
<evidence type="ECO:0000256" key="11">
    <source>
        <dbReference type="SAM" id="Phobius"/>
    </source>
</evidence>
<evidence type="ECO:0000313" key="12">
    <source>
        <dbReference type="EMBL" id="QMV16733.1"/>
    </source>
</evidence>
<evidence type="ECO:0000256" key="6">
    <source>
        <dbReference type="ARBA" id="ARBA00022692"/>
    </source>
</evidence>
<name>A0A1N6M4Z1_9VIBR</name>
<evidence type="ECO:0000256" key="8">
    <source>
        <dbReference type="ARBA" id="ARBA00022989"/>
    </source>
</evidence>